<evidence type="ECO:0000313" key="2">
    <source>
        <dbReference type="Proteomes" id="UP001163835"/>
    </source>
</evidence>
<dbReference type="Proteomes" id="UP001163835">
    <property type="component" value="Unassembled WGS sequence"/>
</dbReference>
<gene>
    <name evidence="1" type="ORF">F5876DRAFT_69818</name>
</gene>
<dbReference type="EMBL" id="MU795604">
    <property type="protein sequence ID" value="KAJ3805412.1"/>
    <property type="molecule type" value="Genomic_DNA"/>
</dbReference>
<protein>
    <submittedName>
        <fullName evidence="1">Uncharacterized protein</fullName>
    </submittedName>
</protein>
<proteinExistence type="predicted"/>
<organism evidence="1 2">
    <name type="scientific">Lentinula aff. lateritia</name>
    <dbReference type="NCBI Taxonomy" id="2804960"/>
    <lineage>
        <taxon>Eukaryota</taxon>
        <taxon>Fungi</taxon>
        <taxon>Dikarya</taxon>
        <taxon>Basidiomycota</taxon>
        <taxon>Agaricomycotina</taxon>
        <taxon>Agaricomycetes</taxon>
        <taxon>Agaricomycetidae</taxon>
        <taxon>Agaricales</taxon>
        <taxon>Marasmiineae</taxon>
        <taxon>Omphalotaceae</taxon>
        <taxon>Lentinula</taxon>
    </lineage>
</organism>
<comment type="caution">
    <text evidence="1">The sequence shown here is derived from an EMBL/GenBank/DDBJ whole genome shotgun (WGS) entry which is preliminary data.</text>
</comment>
<accession>A0ACC1TL24</accession>
<sequence>MLSFSTSPLFLVFILLSTLLLGGVGFPLHDPAAVGHLQSRDDGEPNIILNIILKYRKPLRNGRESSQYLPGCDWTLTFTPRHSLVIEPQEITGKFVLKVIEFDKGKYYPQGTALATVAHRSSFPTLMEDFRKIEAQNWPADCFNLVFEQLKTKKILDEIPILWTSLYNEMLETGAIQLRRQLVNETNGSSETISLYKSHVDPREKWTLYIGTKHGFTAVPSPTHSDPSRLIASKVTAEFKGEALVDTVFGSTVQFDAVLKEVLRVPVEHYNMDWIDTVLQKLKELRAIGDMPKWYTKLYSQMIDTNGDAAGNTVDYSEQYTKYLHSSKVIQ</sequence>
<reference evidence="1" key="1">
    <citation type="submission" date="2022-09" db="EMBL/GenBank/DDBJ databases">
        <title>A Global Phylogenomic Analysis of the Shiitake Genus Lentinula.</title>
        <authorList>
            <consortium name="DOE Joint Genome Institute"/>
            <person name="Sierra-Patev S."/>
            <person name="Min B."/>
            <person name="Naranjo-Ortiz M."/>
            <person name="Looney B."/>
            <person name="Konkel Z."/>
            <person name="Slot J.C."/>
            <person name="Sakamoto Y."/>
            <person name="Steenwyk J.L."/>
            <person name="Rokas A."/>
            <person name="Carro J."/>
            <person name="Camarero S."/>
            <person name="Ferreira P."/>
            <person name="Molpeceres G."/>
            <person name="Ruiz-Duenas F.J."/>
            <person name="Serrano A."/>
            <person name="Henrissat B."/>
            <person name="Drula E."/>
            <person name="Hughes K.W."/>
            <person name="Mata J.L."/>
            <person name="Ishikawa N.K."/>
            <person name="Vargas-Isla R."/>
            <person name="Ushijima S."/>
            <person name="Smith C.A."/>
            <person name="Ahrendt S."/>
            <person name="Andreopoulos W."/>
            <person name="He G."/>
            <person name="Labutti K."/>
            <person name="Lipzen A."/>
            <person name="Ng V."/>
            <person name="Riley R."/>
            <person name="Sandor L."/>
            <person name="Barry K."/>
            <person name="Martinez A.T."/>
            <person name="Xiao Y."/>
            <person name="Gibbons J.G."/>
            <person name="Terashima K."/>
            <person name="Grigoriev I.V."/>
            <person name="Hibbett D.S."/>
        </authorList>
    </citation>
    <scope>NUCLEOTIDE SEQUENCE</scope>
    <source>
        <strain evidence="1">TMI1499</strain>
    </source>
</reference>
<name>A0ACC1TL24_9AGAR</name>
<evidence type="ECO:0000313" key="1">
    <source>
        <dbReference type="EMBL" id="KAJ3805412.1"/>
    </source>
</evidence>
<keyword evidence="2" id="KW-1185">Reference proteome</keyword>